<feature type="region of interest" description="Disordered" evidence="1">
    <location>
        <begin position="291"/>
        <end position="322"/>
    </location>
</feature>
<evidence type="ECO:0000313" key="3">
    <source>
        <dbReference type="Proteomes" id="UP001205185"/>
    </source>
</evidence>
<dbReference type="InterPro" id="IPR029055">
    <property type="entry name" value="Ntn_hydrolases_N"/>
</dbReference>
<gene>
    <name evidence="2" type="ORF">LV75_005198</name>
</gene>
<comment type="caution">
    <text evidence="2">The sequence shown here is derived from an EMBL/GenBank/DDBJ whole genome shotgun (WGS) entry which is preliminary data.</text>
</comment>
<organism evidence="2 3">
    <name type="scientific">Actinokineospora diospyrosa</name>
    <dbReference type="NCBI Taxonomy" id="103728"/>
    <lineage>
        <taxon>Bacteria</taxon>
        <taxon>Bacillati</taxon>
        <taxon>Actinomycetota</taxon>
        <taxon>Actinomycetes</taxon>
        <taxon>Pseudonocardiales</taxon>
        <taxon>Pseudonocardiaceae</taxon>
        <taxon>Actinokineospora</taxon>
    </lineage>
</organism>
<proteinExistence type="predicted"/>
<evidence type="ECO:0008006" key="4">
    <source>
        <dbReference type="Google" id="ProtNLM"/>
    </source>
</evidence>
<accession>A0ABT1IJ42</accession>
<keyword evidence="3" id="KW-1185">Reference proteome</keyword>
<protein>
    <recommendedName>
        <fullName evidence="4">Asparagine synthase</fullName>
    </recommendedName>
</protein>
<dbReference type="EMBL" id="JAMTCO010000013">
    <property type="protein sequence ID" value="MCP2272672.1"/>
    <property type="molecule type" value="Genomic_DNA"/>
</dbReference>
<reference evidence="2 3" key="1">
    <citation type="submission" date="2022-06" db="EMBL/GenBank/DDBJ databases">
        <title>Genomic Encyclopedia of Archaeal and Bacterial Type Strains, Phase II (KMG-II): from individual species to whole genera.</title>
        <authorList>
            <person name="Goeker M."/>
        </authorList>
    </citation>
    <scope>NUCLEOTIDE SEQUENCE [LARGE SCALE GENOMIC DNA]</scope>
    <source>
        <strain evidence="2 3">DSM 44255</strain>
    </source>
</reference>
<dbReference type="Proteomes" id="UP001205185">
    <property type="component" value="Unassembled WGS sequence"/>
</dbReference>
<evidence type="ECO:0000256" key="1">
    <source>
        <dbReference type="SAM" id="MobiDB-lite"/>
    </source>
</evidence>
<dbReference type="RefSeq" id="WP_253889595.1">
    <property type="nucleotide sequence ID" value="NZ_BAAAVB010000008.1"/>
</dbReference>
<sequence>MNVVLGTARIAGHEVLCRCEPDGADWPGVRLERSPTEVTLRRDHPGTRPLYYRIEPGAVRWSDDLREFTPATPDPGHLLALVHGTSPAPDATGVPGVHRLVVGAEVRVDESGVAVRRATDRGLPPGDDLGTAVTRVLNDAAGCPIAYSGGLASAFLAAAALSAGHRPTLLHADLGPGTRHLPTPSVPGLTTTTVPIEITDLVDHRGITGAEPVVPLPDVVAPMRLMDQLAAGGAVISGALLEDLVSVRLPDVDAGVRGIRLLGLEPFHVTGVLRDLAQARALVEQQVVYPSGAGDSEAPAERPPGSAPPPRPPGSGPLPGLTRAGEEAYAAARLATTAVWNEHLDSLDPVVGRAVAGLEERGHGGALLPALNPGVLAAAAALRSGQIGRIRAGRFHNHLPLLTAVTAHGIAGVRRTPAGYWLRLAAAHHLRAHRTEIAADLTRSSALADLGLIDPARIVEVLADGRDLAGHALPLLRLVWVERWLRRRS</sequence>
<feature type="compositionally biased region" description="Pro residues" evidence="1">
    <location>
        <begin position="301"/>
        <end position="316"/>
    </location>
</feature>
<dbReference type="SUPFAM" id="SSF56235">
    <property type="entry name" value="N-terminal nucleophile aminohydrolases (Ntn hydrolases)"/>
    <property type="match status" value="1"/>
</dbReference>
<evidence type="ECO:0000313" key="2">
    <source>
        <dbReference type="EMBL" id="MCP2272672.1"/>
    </source>
</evidence>
<name>A0ABT1IJ42_9PSEU</name>